<dbReference type="InterPro" id="IPR019587">
    <property type="entry name" value="Polyketide_cyclase/dehydratase"/>
</dbReference>
<name>A0A6J7CRJ0_9ZZZZ</name>
<dbReference type="SUPFAM" id="SSF55961">
    <property type="entry name" value="Bet v1-like"/>
    <property type="match status" value="1"/>
</dbReference>
<organism evidence="1">
    <name type="scientific">freshwater metagenome</name>
    <dbReference type="NCBI Taxonomy" id="449393"/>
    <lineage>
        <taxon>unclassified sequences</taxon>
        <taxon>metagenomes</taxon>
        <taxon>ecological metagenomes</taxon>
    </lineage>
</organism>
<dbReference type="Gene3D" id="3.30.530.20">
    <property type="match status" value="1"/>
</dbReference>
<dbReference type="CDD" id="cd07812">
    <property type="entry name" value="SRPBCC"/>
    <property type="match status" value="1"/>
</dbReference>
<accession>A0A6J7CRJ0</accession>
<gene>
    <name evidence="1" type="ORF">UFOPK3423_00194</name>
</gene>
<dbReference type="EMBL" id="CAFBLQ010000012">
    <property type="protein sequence ID" value="CAB4860406.1"/>
    <property type="molecule type" value="Genomic_DNA"/>
</dbReference>
<protein>
    <submittedName>
        <fullName evidence="1">Unannotated protein</fullName>
    </submittedName>
</protein>
<proteinExistence type="predicted"/>
<reference evidence="1" key="1">
    <citation type="submission" date="2020-05" db="EMBL/GenBank/DDBJ databases">
        <authorList>
            <person name="Chiriac C."/>
            <person name="Salcher M."/>
            <person name="Ghai R."/>
            <person name="Kavagutti S V."/>
        </authorList>
    </citation>
    <scope>NUCLEOTIDE SEQUENCE</scope>
</reference>
<sequence>MSCVRASVELATATVGEVEAVWYDRDRWPEFIEGLATVAACDGPYPDVGAKTVWESYPAGRGRVTEEVIAFAAGVSQELEVADPRITGRQHVRFEARPGGGPGVRVTLELDYRLRSGGPVSAVVDRLFIRRAQADALRRTLLRLQAAVLP</sequence>
<dbReference type="Pfam" id="PF10604">
    <property type="entry name" value="Polyketide_cyc2"/>
    <property type="match status" value="1"/>
</dbReference>
<dbReference type="AlphaFoldDB" id="A0A6J7CRJ0"/>
<dbReference type="InterPro" id="IPR023393">
    <property type="entry name" value="START-like_dom_sf"/>
</dbReference>
<evidence type="ECO:0000313" key="1">
    <source>
        <dbReference type="EMBL" id="CAB4860406.1"/>
    </source>
</evidence>